<gene>
    <name evidence="2" type="ordered locus">HTH_0838</name>
</gene>
<dbReference type="Proteomes" id="UP000002574">
    <property type="component" value="Chromosome"/>
</dbReference>
<reference evidence="2 3" key="1">
    <citation type="journal article" date="2010" name="J. Bacteriol.">
        <title>Complete genome sequence of the thermophilic, obligately chemolithoautotrophic hydrogen-oxidizing bacterium Hydrogenobacter thermophilus TK-6.</title>
        <authorList>
            <person name="Arai H."/>
            <person name="Kanbe H."/>
            <person name="Ishii M."/>
            <person name="Igarashi Y."/>
        </authorList>
    </citation>
    <scope>NUCLEOTIDE SEQUENCE [LARGE SCALE GENOMIC DNA]</scope>
    <source>
        <strain evidence="3">DSM 6534 / IAM 12695 / TK-6 [Tokyo]</strain>
    </source>
</reference>
<keyword evidence="3" id="KW-1185">Reference proteome</keyword>
<feature type="signal peptide" evidence="1">
    <location>
        <begin position="1"/>
        <end position="16"/>
    </location>
</feature>
<dbReference type="EMBL" id="AP011112">
    <property type="protein sequence ID" value="BAI69298.1"/>
    <property type="molecule type" value="Genomic_DNA"/>
</dbReference>
<dbReference type="STRING" id="608538.HTH_0838"/>
<accession>D3DHJ6</accession>
<name>D3DHJ6_HYDTT</name>
<dbReference type="KEGG" id="hth:HTH_0838"/>
<dbReference type="OrthoDB" id="13057at2"/>
<evidence type="ECO:0000256" key="1">
    <source>
        <dbReference type="SAM" id="SignalP"/>
    </source>
</evidence>
<dbReference type="AlphaFoldDB" id="D3DHJ6"/>
<feature type="chain" id="PRO_5003042115" evidence="1">
    <location>
        <begin position="17"/>
        <end position="213"/>
    </location>
</feature>
<protein>
    <submittedName>
        <fullName evidence="2">Uncharacterized protein</fullName>
    </submittedName>
</protein>
<proteinExistence type="predicted"/>
<evidence type="ECO:0000313" key="3">
    <source>
        <dbReference type="Proteomes" id="UP000002574"/>
    </source>
</evidence>
<evidence type="ECO:0000313" key="2">
    <source>
        <dbReference type="EMBL" id="BAI69298.1"/>
    </source>
</evidence>
<dbReference type="KEGG" id="hte:Hydth_0838"/>
<sequence>MSRMLLCLFLISVSFAFFPFTGEDADTLGKGGLQWETQYARFKHYDETVHKDVVLQITGGIKDNTDIALIIPYSFYRYKDGTRNDGFSDVGVFIKHIPVEAGNFKAGYKLQLNFNTGKEGIGYGKITGNVNLIAQVCKDSMCYNTNFVYIKASFVEELRDTYGIILSNYKKLGKSLTLGGEVKLLRPAEDGVNKLDSHILLGSVYSFDKLSVA</sequence>
<organism evidence="2 3">
    <name type="scientific">Hydrogenobacter thermophilus (strain DSM 6534 / IAM 12695 / TK-6)</name>
    <dbReference type="NCBI Taxonomy" id="608538"/>
    <lineage>
        <taxon>Bacteria</taxon>
        <taxon>Pseudomonadati</taxon>
        <taxon>Aquificota</taxon>
        <taxon>Aquificia</taxon>
        <taxon>Aquificales</taxon>
        <taxon>Aquificaceae</taxon>
        <taxon>Hydrogenobacter</taxon>
    </lineage>
</organism>
<keyword evidence="1" id="KW-0732">Signal</keyword>
<dbReference type="RefSeq" id="WP_012963479.1">
    <property type="nucleotide sequence ID" value="NC_013799.1"/>
</dbReference>